<dbReference type="RefSeq" id="WP_065524400.1">
    <property type="nucleotide sequence ID" value="NZ_CP016540.2"/>
</dbReference>
<dbReference type="HAMAP" id="MF_01660">
    <property type="entry name" value="MenH"/>
    <property type="match status" value="1"/>
</dbReference>
<comment type="pathway">
    <text evidence="3">Quinol/quinone metabolism; menaquinone biosynthesis.</text>
</comment>
<accession>A0A1B1RY22</accession>
<dbReference type="SUPFAM" id="SSF53474">
    <property type="entry name" value="alpha/beta-Hydrolases"/>
    <property type="match status" value="1"/>
</dbReference>
<dbReference type="Proteomes" id="UP000053354">
    <property type="component" value="Chromosome"/>
</dbReference>
<dbReference type="NCBIfam" id="TIGR03695">
    <property type="entry name" value="menH_SHCHC"/>
    <property type="match status" value="1"/>
</dbReference>
<proteinExistence type="inferred from homology"/>
<feature type="domain" description="AB hydrolase-1" evidence="4">
    <location>
        <begin position="22"/>
        <end position="254"/>
    </location>
</feature>
<sequence>MKLEVDGIFYHIEVENPEKTETVVFLHGFTGSTKTWHSVIEKWSDVKIILIDLIGHGKSSSPEEFEAYSMERQLKDLNALFKQLALDRFTLVGYSMGGRIALAFACHYPERLTSLVLESASPGLENEQARQDRRINDASLAKRIVANGLVHFVDAWENNALFVSQKSLPERVQQAVREERLAQHPVGLANSLLGMGTGTQQSYWQKLEELPIPVLLITGRLDVKFEAIAQKMLTHLPHAIHKTIDAGHAIHVEKSAEFATIVREYLTLNYQGGKS</sequence>
<evidence type="ECO:0000256" key="3">
    <source>
        <dbReference type="HAMAP-Rule" id="MF_01660"/>
    </source>
</evidence>
<dbReference type="GO" id="GO:0070205">
    <property type="term" value="F:2-succinyl-6-hydroxy-2,4-cyclohexadiene-1-carboxylate synthase activity"/>
    <property type="evidence" value="ECO:0007669"/>
    <property type="project" value="UniProtKB-UniRule"/>
</dbReference>
<dbReference type="GO" id="GO:0009234">
    <property type="term" value="P:menaquinone biosynthetic process"/>
    <property type="evidence" value="ECO:0007669"/>
    <property type="project" value="UniProtKB-UniRule"/>
</dbReference>
<dbReference type="STRING" id="1302659.I858_001945"/>
<dbReference type="InterPro" id="IPR029058">
    <property type="entry name" value="AB_hydrolase_fold"/>
</dbReference>
<dbReference type="Pfam" id="PF00561">
    <property type="entry name" value="Abhydrolase_1"/>
    <property type="match status" value="1"/>
</dbReference>
<keyword evidence="2 3" id="KW-0456">Lyase</keyword>
<dbReference type="AlphaFoldDB" id="A0A1B1RY22"/>
<comment type="function">
    <text evidence="3">Catalyzes a proton abstraction reaction that results in 2,5-elimination of pyruvate from 2-succinyl-5-enolpyruvyl-6-hydroxy-3-cyclohexene-1-carboxylate (SEPHCHC) and the formation of 2-succinyl-6-hydroxy-2,4-cyclohexadiene-1-carboxylate (SHCHC).</text>
</comment>
<dbReference type="PRINTS" id="PR00111">
    <property type="entry name" value="ABHYDROLASE"/>
</dbReference>
<dbReference type="PANTHER" id="PTHR42916">
    <property type="entry name" value="2-SUCCINYL-5-ENOLPYRUVYL-6-HYDROXY-3-CYCLOHEXENE-1-CARBOXYLATE SYNTHASE"/>
    <property type="match status" value="1"/>
</dbReference>
<comment type="catalytic activity">
    <reaction evidence="3">
        <text>5-enolpyruvoyl-6-hydroxy-2-succinyl-cyclohex-3-ene-1-carboxylate = (1R,6R)-6-hydroxy-2-succinyl-cyclohexa-2,4-diene-1-carboxylate + pyruvate</text>
        <dbReference type="Rhea" id="RHEA:25597"/>
        <dbReference type="ChEBI" id="CHEBI:15361"/>
        <dbReference type="ChEBI" id="CHEBI:58689"/>
        <dbReference type="ChEBI" id="CHEBI:58818"/>
        <dbReference type="EC" id="4.2.99.20"/>
    </reaction>
</comment>
<protein>
    <recommendedName>
        <fullName evidence="3">Putative 2-succinyl-6-hydroxy-2,4-cyclohexadiene-1-carboxylate synthase</fullName>
        <shortName evidence="3">SHCHC synthase</shortName>
        <ecNumber evidence="3">4.2.99.20</ecNumber>
    </recommendedName>
</protein>
<dbReference type="UniPathway" id="UPA01057">
    <property type="reaction ID" value="UER00900"/>
</dbReference>
<reference evidence="5" key="1">
    <citation type="submission" date="2016-10" db="EMBL/GenBank/DDBJ databases">
        <authorList>
            <person name="See-Too W.S."/>
        </authorList>
    </citation>
    <scope>NUCLEOTIDE SEQUENCE</scope>
    <source>
        <strain evidence="5">L10.15</strain>
    </source>
</reference>
<evidence type="ECO:0000313" key="6">
    <source>
        <dbReference type="Proteomes" id="UP000053354"/>
    </source>
</evidence>
<dbReference type="Gene3D" id="3.40.50.1820">
    <property type="entry name" value="alpha/beta hydrolase"/>
    <property type="match status" value="1"/>
</dbReference>
<evidence type="ECO:0000256" key="1">
    <source>
        <dbReference type="ARBA" id="ARBA00022428"/>
    </source>
</evidence>
<name>A0A1B1RY22_9BACL</name>
<keyword evidence="6" id="KW-1185">Reference proteome</keyword>
<evidence type="ECO:0000256" key="2">
    <source>
        <dbReference type="ARBA" id="ARBA00023239"/>
    </source>
</evidence>
<dbReference type="InterPro" id="IPR000073">
    <property type="entry name" value="AB_hydrolase_1"/>
</dbReference>
<dbReference type="InterPro" id="IPR022485">
    <property type="entry name" value="SHCHC_synthase_MenH"/>
</dbReference>
<keyword evidence="1 3" id="KW-0474">Menaquinone biosynthesis</keyword>
<dbReference type="UniPathway" id="UPA00079"/>
<evidence type="ECO:0000259" key="4">
    <source>
        <dbReference type="Pfam" id="PF00561"/>
    </source>
</evidence>
<dbReference type="EMBL" id="CP016540">
    <property type="protein sequence ID" value="ANU25838.1"/>
    <property type="molecule type" value="Genomic_DNA"/>
</dbReference>
<evidence type="ECO:0000313" key="5">
    <source>
        <dbReference type="EMBL" id="ANU25838.1"/>
    </source>
</evidence>
<organism evidence="5 6">
    <name type="scientific">Planococcus versutus</name>
    <dbReference type="NCBI Taxonomy" id="1302659"/>
    <lineage>
        <taxon>Bacteria</taxon>
        <taxon>Bacillati</taxon>
        <taxon>Bacillota</taxon>
        <taxon>Bacilli</taxon>
        <taxon>Bacillales</taxon>
        <taxon>Caryophanaceae</taxon>
        <taxon>Planococcus</taxon>
    </lineage>
</organism>
<dbReference type="PANTHER" id="PTHR42916:SF1">
    <property type="entry name" value="PROTEIN PHYLLO, CHLOROPLASTIC"/>
    <property type="match status" value="1"/>
</dbReference>
<dbReference type="EC" id="4.2.99.20" evidence="3"/>
<comment type="similarity">
    <text evidence="3">Belongs to the AB hydrolase superfamily. MenH family.</text>
</comment>
<comment type="pathway">
    <text evidence="3">Quinol/quinone metabolism; 1,4-dihydroxy-2-naphthoate biosynthesis; 1,4-dihydroxy-2-naphthoate from chorismate: step 3/7.</text>
</comment>
<dbReference type="OrthoDB" id="9808398at2"/>
<gene>
    <name evidence="3" type="primary">menH</name>
    <name evidence="5" type="ORF">I858_001945</name>
</gene>
<comment type="subunit">
    <text evidence="3">Monomer.</text>
</comment>
<dbReference type="KEGG" id="pll:I858_001945"/>